<name>A0ABQ2H3R5_9PSED</name>
<dbReference type="Proteomes" id="UP000616499">
    <property type="component" value="Unassembled WGS sequence"/>
</dbReference>
<organism evidence="1 2">
    <name type="scientific">Pseudomonas asuensis</name>
    <dbReference type="NCBI Taxonomy" id="1825787"/>
    <lineage>
        <taxon>Bacteria</taxon>
        <taxon>Pseudomonadati</taxon>
        <taxon>Pseudomonadota</taxon>
        <taxon>Gammaproteobacteria</taxon>
        <taxon>Pseudomonadales</taxon>
        <taxon>Pseudomonadaceae</taxon>
        <taxon>Pseudomonas</taxon>
    </lineage>
</organism>
<reference evidence="2" key="1">
    <citation type="journal article" date="2019" name="Int. J. Syst. Evol. Microbiol.">
        <title>The Global Catalogue of Microorganisms (GCM) 10K type strain sequencing project: providing services to taxonomists for standard genome sequencing and annotation.</title>
        <authorList>
            <consortium name="The Broad Institute Genomics Platform"/>
            <consortium name="The Broad Institute Genome Sequencing Center for Infectious Disease"/>
            <person name="Wu L."/>
            <person name="Ma J."/>
        </authorList>
    </citation>
    <scope>NUCLEOTIDE SEQUENCE [LARGE SCALE GENOMIC DNA]</scope>
    <source>
        <strain evidence="2">JCM 13501</strain>
    </source>
</reference>
<evidence type="ECO:0000313" key="1">
    <source>
        <dbReference type="EMBL" id="GGM32824.1"/>
    </source>
</evidence>
<proteinExistence type="predicted"/>
<accession>A0ABQ2H3R5</accession>
<sequence length="66" mass="7001">MSIKPALKTDTQLAHTGQPGIGTLHHPAMLAKSLLAIYSFTGDSISDPSLAQMSMAALYVIRFVSV</sequence>
<evidence type="ECO:0000313" key="2">
    <source>
        <dbReference type="Proteomes" id="UP000616499"/>
    </source>
</evidence>
<dbReference type="EMBL" id="BMNW01000046">
    <property type="protein sequence ID" value="GGM32824.1"/>
    <property type="molecule type" value="Genomic_DNA"/>
</dbReference>
<keyword evidence="2" id="KW-1185">Reference proteome</keyword>
<protein>
    <submittedName>
        <fullName evidence="1">Uncharacterized protein</fullName>
    </submittedName>
</protein>
<gene>
    <name evidence="1" type="ORF">GCM10009425_49110</name>
</gene>
<comment type="caution">
    <text evidence="1">The sequence shown here is derived from an EMBL/GenBank/DDBJ whole genome shotgun (WGS) entry which is preliminary data.</text>
</comment>